<evidence type="ECO:0000313" key="1">
    <source>
        <dbReference type="EMBL" id="JAH41779.1"/>
    </source>
</evidence>
<proteinExistence type="predicted"/>
<dbReference type="EMBL" id="GBXM01066798">
    <property type="protein sequence ID" value="JAH41779.1"/>
    <property type="molecule type" value="Transcribed_RNA"/>
</dbReference>
<reference evidence="1" key="2">
    <citation type="journal article" date="2015" name="Fish Shellfish Immunol.">
        <title>Early steps in the European eel (Anguilla anguilla)-Vibrio vulnificus interaction in the gills: Role of the RtxA13 toxin.</title>
        <authorList>
            <person name="Callol A."/>
            <person name="Pajuelo D."/>
            <person name="Ebbesson L."/>
            <person name="Teles M."/>
            <person name="MacKenzie S."/>
            <person name="Amaro C."/>
        </authorList>
    </citation>
    <scope>NUCLEOTIDE SEQUENCE</scope>
</reference>
<sequence length="74" mass="8710">MYLNLLKKWHKINEKIQMIEQNTDYLLYQNMILKSFKGIVKCLNAYQVNCNVGLANKNITILSINILIIYMTSQ</sequence>
<reference evidence="1" key="1">
    <citation type="submission" date="2014-11" db="EMBL/GenBank/DDBJ databases">
        <authorList>
            <person name="Amaro Gonzalez C."/>
        </authorList>
    </citation>
    <scope>NUCLEOTIDE SEQUENCE</scope>
</reference>
<accession>A0A0E9SK92</accession>
<dbReference type="AlphaFoldDB" id="A0A0E9SK92"/>
<organism evidence="1">
    <name type="scientific">Anguilla anguilla</name>
    <name type="common">European freshwater eel</name>
    <name type="synonym">Muraena anguilla</name>
    <dbReference type="NCBI Taxonomy" id="7936"/>
    <lineage>
        <taxon>Eukaryota</taxon>
        <taxon>Metazoa</taxon>
        <taxon>Chordata</taxon>
        <taxon>Craniata</taxon>
        <taxon>Vertebrata</taxon>
        <taxon>Euteleostomi</taxon>
        <taxon>Actinopterygii</taxon>
        <taxon>Neopterygii</taxon>
        <taxon>Teleostei</taxon>
        <taxon>Anguilliformes</taxon>
        <taxon>Anguillidae</taxon>
        <taxon>Anguilla</taxon>
    </lineage>
</organism>
<protein>
    <submittedName>
        <fullName evidence="1">Uncharacterized protein</fullName>
    </submittedName>
</protein>
<name>A0A0E9SK92_ANGAN</name>